<dbReference type="AlphaFoldDB" id="A0A9X2D9N0"/>
<reference evidence="3" key="1">
    <citation type="submission" date="2022-05" db="EMBL/GenBank/DDBJ databases">
        <authorList>
            <person name="Tuo L."/>
        </authorList>
    </citation>
    <scope>NUCLEOTIDE SEQUENCE</scope>
    <source>
        <strain evidence="3">BSK12Z-4</strain>
    </source>
</reference>
<accession>A0A9X2D9N0</accession>
<evidence type="ECO:0000313" key="4">
    <source>
        <dbReference type="Proteomes" id="UP001139485"/>
    </source>
</evidence>
<feature type="transmembrane region" description="Helical" evidence="2">
    <location>
        <begin position="185"/>
        <end position="208"/>
    </location>
</feature>
<evidence type="ECO:0000256" key="2">
    <source>
        <dbReference type="SAM" id="Phobius"/>
    </source>
</evidence>
<gene>
    <name evidence="3" type="ORF">M8330_13710</name>
</gene>
<dbReference type="Proteomes" id="UP001139485">
    <property type="component" value="Unassembled WGS sequence"/>
</dbReference>
<feature type="transmembrane region" description="Helical" evidence="2">
    <location>
        <begin position="120"/>
        <end position="137"/>
    </location>
</feature>
<proteinExistence type="predicted"/>
<dbReference type="RefSeq" id="WP_250827793.1">
    <property type="nucleotide sequence ID" value="NZ_JAMOIL010000017.1"/>
</dbReference>
<dbReference type="InterPro" id="IPR012666">
    <property type="entry name" value="CbtA_put"/>
</dbReference>
<protein>
    <submittedName>
        <fullName evidence="3">CbtA family protein</fullName>
    </submittedName>
</protein>
<feature type="compositionally biased region" description="Basic and acidic residues" evidence="1">
    <location>
        <begin position="62"/>
        <end position="73"/>
    </location>
</feature>
<feature type="transmembrane region" description="Helical" evidence="2">
    <location>
        <begin position="85"/>
        <end position="108"/>
    </location>
</feature>
<comment type="caution">
    <text evidence="3">The sequence shown here is derived from an EMBL/GenBank/DDBJ whole genome shotgun (WGS) entry which is preliminary data.</text>
</comment>
<keyword evidence="4" id="KW-1185">Reference proteome</keyword>
<dbReference type="EMBL" id="JAMOIL010000017">
    <property type="protein sequence ID" value="MCM0621347.1"/>
    <property type="molecule type" value="Genomic_DNA"/>
</dbReference>
<evidence type="ECO:0000313" key="3">
    <source>
        <dbReference type="EMBL" id="MCM0621347.1"/>
    </source>
</evidence>
<organism evidence="3 4">
    <name type="scientific">Nocardioides bruguierae</name>
    <dbReference type="NCBI Taxonomy" id="2945102"/>
    <lineage>
        <taxon>Bacteria</taxon>
        <taxon>Bacillati</taxon>
        <taxon>Actinomycetota</taxon>
        <taxon>Actinomycetes</taxon>
        <taxon>Propionibacteriales</taxon>
        <taxon>Nocardioidaceae</taxon>
        <taxon>Nocardioides</taxon>
    </lineage>
</organism>
<keyword evidence="2" id="KW-1133">Transmembrane helix</keyword>
<keyword evidence="2" id="KW-0812">Transmembrane</keyword>
<feature type="transmembrane region" description="Helical" evidence="2">
    <location>
        <begin position="228"/>
        <end position="251"/>
    </location>
</feature>
<name>A0A9X2D9N0_9ACTN</name>
<feature type="transmembrane region" description="Helical" evidence="2">
    <location>
        <begin position="157"/>
        <end position="178"/>
    </location>
</feature>
<feature type="region of interest" description="Disordered" evidence="1">
    <location>
        <begin position="42"/>
        <end position="73"/>
    </location>
</feature>
<dbReference type="Pfam" id="PF09490">
    <property type="entry name" value="CbtA"/>
    <property type="match status" value="1"/>
</dbReference>
<sequence>MTARAFLVRGLLAGLLAGLVTFAVAWTVGEPSVERAIALETSAESTHTHSHDSEETAGAAATEEHSHSHGEDALVPRSVQSTVGLGLATVCAGLALGGLVAIAAAASAGRTGSLTPAQSTAVVSLVGFVAFALVPFWRYPANPPAVGSGDTIGIRTAGYFGFAGISLVAAVAAVVLAVRLARRHGAFAAVVACTLGYLAVVVAVGAVMPTVDEVGDFPASTLWEFRTASLVTLATLWAVLGTALTGAVGALHRQASGTAARRELAAGL</sequence>
<evidence type="ECO:0000256" key="1">
    <source>
        <dbReference type="SAM" id="MobiDB-lite"/>
    </source>
</evidence>
<keyword evidence="2" id="KW-0472">Membrane</keyword>